<dbReference type="GO" id="GO:0016747">
    <property type="term" value="F:acyltransferase activity, transferring groups other than amino-acyl groups"/>
    <property type="evidence" value="ECO:0007669"/>
    <property type="project" value="InterPro"/>
</dbReference>
<feature type="domain" description="N-acetyltransferase" evidence="1">
    <location>
        <begin position="56"/>
        <end position="143"/>
    </location>
</feature>
<dbReference type="Pfam" id="PF13302">
    <property type="entry name" value="Acetyltransf_3"/>
    <property type="match status" value="1"/>
</dbReference>
<dbReference type="AlphaFoldDB" id="A0A9X3TYN2"/>
<proteinExistence type="predicted"/>
<gene>
    <name evidence="2" type="ORF">NYP16_07560</name>
</gene>
<dbReference type="PANTHER" id="PTHR43792">
    <property type="entry name" value="GNAT FAMILY, PUTATIVE (AFU_ORTHOLOGUE AFUA_3G00765)-RELATED-RELATED"/>
    <property type="match status" value="1"/>
</dbReference>
<evidence type="ECO:0000313" key="3">
    <source>
        <dbReference type="Proteomes" id="UP001141619"/>
    </source>
</evidence>
<evidence type="ECO:0000313" key="2">
    <source>
        <dbReference type="EMBL" id="MDA5193807.1"/>
    </source>
</evidence>
<sequence>MSYTLIPLDGERINALILDPVLTLAPLCDNVVAIEEIVSVLSEASLGFYEAIEAVSPWFSYLVRRDSDRAVVGTCSFKGAPSEGIVEVAYFTFPGYEAQGCATNMVAGLLLIARRSQDVSYVIAHTLPEENSSTSVLRRNGFEHLGTVVDPEDGDVWRWLLTV</sequence>
<comment type="caution">
    <text evidence="2">The sequence shown here is derived from an EMBL/GenBank/DDBJ whole genome shotgun (WGS) entry which is preliminary data.</text>
</comment>
<organism evidence="2 3">
    <name type="scientific">Govanella unica</name>
    <dbReference type="NCBI Taxonomy" id="2975056"/>
    <lineage>
        <taxon>Bacteria</taxon>
        <taxon>Pseudomonadati</taxon>
        <taxon>Pseudomonadota</taxon>
        <taxon>Alphaproteobacteria</taxon>
        <taxon>Emcibacterales</taxon>
        <taxon>Govanellaceae</taxon>
        <taxon>Govanella</taxon>
    </lineage>
</organism>
<dbReference type="EMBL" id="JANWOI010000002">
    <property type="protein sequence ID" value="MDA5193807.1"/>
    <property type="molecule type" value="Genomic_DNA"/>
</dbReference>
<reference evidence="2" key="2">
    <citation type="journal article" date="2023" name="Syst. Appl. Microbiol.">
        <title>Govania unica gen. nov., sp. nov., a rare biosphere bacterium that represents a novel family in the class Alphaproteobacteria.</title>
        <authorList>
            <person name="Vandamme P."/>
            <person name="Peeters C."/>
            <person name="Hettiarachchi A."/>
            <person name="Cnockaert M."/>
            <person name="Carlier A."/>
        </authorList>
    </citation>
    <scope>NUCLEOTIDE SEQUENCE</scope>
    <source>
        <strain evidence="2">LMG 31809</strain>
    </source>
</reference>
<accession>A0A9X3TYN2</accession>
<reference evidence="2" key="1">
    <citation type="submission" date="2022-08" db="EMBL/GenBank/DDBJ databases">
        <authorList>
            <person name="Vandamme P."/>
            <person name="Hettiarachchi A."/>
            <person name="Peeters C."/>
            <person name="Cnockaert M."/>
            <person name="Carlier A."/>
        </authorList>
    </citation>
    <scope>NUCLEOTIDE SEQUENCE</scope>
    <source>
        <strain evidence="2">LMG 31809</strain>
    </source>
</reference>
<dbReference type="InterPro" id="IPR016181">
    <property type="entry name" value="Acyl_CoA_acyltransferase"/>
</dbReference>
<evidence type="ECO:0000259" key="1">
    <source>
        <dbReference type="Pfam" id="PF13302"/>
    </source>
</evidence>
<protein>
    <submittedName>
        <fullName evidence="2">GNAT family N-acetyltransferase</fullName>
    </submittedName>
</protein>
<dbReference type="InterPro" id="IPR000182">
    <property type="entry name" value="GNAT_dom"/>
</dbReference>
<dbReference type="PANTHER" id="PTHR43792:SF13">
    <property type="entry name" value="ACETYLTRANSFERASE"/>
    <property type="match status" value="1"/>
</dbReference>
<name>A0A9X3TYN2_9PROT</name>
<dbReference type="Gene3D" id="3.40.630.30">
    <property type="match status" value="1"/>
</dbReference>
<dbReference type="Proteomes" id="UP001141619">
    <property type="component" value="Unassembled WGS sequence"/>
</dbReference>
<dbReference type="SUPFAM" id="SSF55729">
    <property type="entry name" value="Acyl-CoA N-acyltransferases (Nat)"/>
    <property type="match status" value="1"/>
</dbReference>
<dbReference type="RefSeq" id="WP_274943501.1">
    <property type="nucleotide sequence ID" value="NZ_JANWOI010000002.1"/>
</dbReference>
<dbReference type="InterPro" id="IPR051531">
    <property type="entry name" value="N-acetyltransferase"/>
</dbReference>
<keyword evidence="3" id="KW-1185">Reference proteome</keyword>